<dbReference type="EMBL" id="CP090958">
    <property type="protein sequence ID" value="WGW12109.1"/>
    <property type="molecule type" value="Genomic_DNA"/>
</dbReference>
<dbReference type="Proteomes" id="UP001209083">
    <property type="component" value="Chromosome"/>
</dbReference>
<evidence type="ECO:0000313" key="2">
    <source>
        <dbReference type="Proteomes" id="UP001209083"/>
    </source>
</evidence>
<protein>
    <recommendedName>
        <fullName evidence="3">BetI-type transcriptional repressor C-terminal domain-containing protein</fullName>
    </recommendedName>
</protein>
<proteinExistence type="predicted"/>
<organism evidence="1 2">
    <name type="scientific">Saxibacter everestensis</name>
    <dbReference type="NCBI Taxonomy" id="2909229"/>
    <lineage>
        <taxon>Bacteria</taxon>
        <taxon>Bacillati</taxon>
        <taxon>Actinomycetota</taxon>
        <taxon>Actinomycetes</taxon>
        <taxon>Micrococcales</taxon>
        <taxon>Brevibacteriaceae</taxon>
        <taxon>Saxibacter</taxon>
    </lineage>
</organism>
<reference evidence="1 2" key="1">
    <citation type="submission" date="2023-05" db="EMBL/GenBank/DDBJ databases">
        <title>Lithophilousrod everest ZFBP1038 complete genpme.</title>
        <authorList>
            <person name="Tian M."/>
        </authorList>
    </citation>
    <scope>NUCLEOTIDE SEQUENCE [LARGE SCALE GENOMIC DNA]</scope>
    <source>
        <strain evidence="1 2">ZFBP1038</strain>
    </source>
</reference>
<name>A0ABY8QSX1_9MICO</name>
<keyword evidence="2" id="KW-1185">Reference proteome</keyword>
<gene>
    <name evidence="1" type="ORF">LWF01_18830</name>
</gene>
<evidence type="ECO:0008006" key="3">
    <source>
        <dbReference type="Google" id="ProtNLM"/>
    </source>
</evidence>
<dbReference type="Gene3D" id="1.10.357.10">
    <property type="entry name" value="Tetracycline Repressor, domain 2"/>
    <property type="match status" value="1"/>
</dbReference>
<dbReference type="RefSeq" id="WP_349638907.1">
    <property type="nucleotide sequence ID" value="NZ_CP090958.1"/>
</dbReference>
<evidence type="ECO:0000313" key="1">
    <source>
        <dbReference type="EMBL" id="WGW12109.1"/>
    </source>
</evidence>
<sequence>MLAVIRSSFGGDREQSRRIEILRRFPELVSRRFRRLIQAEDLVRAAVQERLERPDFTPPAPEYSRQDAARMIVMLAGMAVRFAIHETADDPTPNRQEAALARSVALVRITQAEF</sequence>
<accession>A0ABY8QSX1</accession>